<reference evidence="8" key="2">
    <citation type="journal article" date="2023" name="Science">
        <title>Genomic signatures of disease resistance in endangered staghorn corals.</title>
        <authorList>
            <person name="Vollmer S.V."/>
            <person name="Selwyn J.D."/>
            <person name="Despard B.A."/>
            <person name="Roesel C.L."/>
        </authorList>
    </citation>
    <scope>NUCLEOTIDE SEQUENCE</scope>
    <source>
        <strain evidence="8">K2</strain>
    </source>
</reference>
<evidence type="ECO:0000256" key="5">
    <source>
        <dbReference type="PROSITE-ProRule" id="PRU00108"/>
    </source>
</evidence>
<keyword evidence="3 5" id="KW-0371">Homeobox</keyword>
<evidence type="ECO:0000259" key="7">
    <source>
        <dbReference type="PROSITE" id="PS50071"/>
    </source>
</evidence>
<dbReference type="PROSITE" id="PS50071">
    <property type="entry name" value="HOMEOBOX_2"/>
    <property type="match status" value="1"/>
</dbReference>
<dbReference type="GO" id="GO:0000978">
    <property type="term" value="F:RNA polymerase II cis-regulatory region sequence-specific DNA binding"/>
    <property type="evidence" value="ECO:0007669"/>
    <property type="project" value="TreeGrafter"/>
</dbReference>
<dbReference type="InterPro" id="IPR050877">
    <property type="entry name" value="EMX-VAX-Noto_Homeobox_TFs"/>
</dbReference>
<evidence type="ECO:0000256" key="1">
    <source>
        <dbReference type="ARBA" id="ARBA00004123"/>
    </source>
</evidence>
<evidence type="ECO:0000256" key="4">
    <source>
        <dbReference type="ARBA" id="ARBA00023242"/>
    </source>
</evidence>
<dbReference type="AlphaFoldDB" id="A0AAD9R3N4"/>
<reference evidence="8" key="1">
    <citation type="journal article" date="2023" name="G3 (Bethesda)">
        <title>Whole genome assembly and annotation of the endangered Caribbean coral Acropora cervicornis.</title>
        <authorList>
            <person name="Selwyn J.D."/>
            <person name="Vollmer S.V."/>
        </authorList>
    </citation>
    <scope>NUCLEOTIDE SEQUENCE</scope>
    <source>
        <strain evidence="8">K2</strain>
    </source>
</reference>
<dbReference type="EMBL" id="JARQWQ010000004">
    <property type="protein sequence ID" value="KAK2572533.1"/>
    <property type="molecule type" value="Genomic_DNA"/>
</dbReference>
<dbReference type="SMART" id="SM00389">
    <property type="entry name" value="HOX"/>
    <property type="match status" value="1"/>
</dbReference>
<dbReference type="InterPro" id="IPR009057">
    <property type="entry name" value="Homeodomain-like_sf"/>
</dbReference>
<protein>
    <submittedName>
        <fullName evidence="8">Homeobox protein notochord</fullName>
    </submittedName>
</protein>
<dbReference type="InterPro" id="IPR001356">
    <property type="entry name" value="HD"/>
</dbReference>
<sequence>MEVREADGFVHGYIFVRRCHENCCESQPQSFKRCQDSYPCSITKHDWIQSEPTSSKQLQTAYSSQDTGYRLIFPAIKPLEITRHNNKPKRHCRGDNYFGAPKNWKLGANCKGKRNRTIFTASQLERLEKEFHCQQYIVGSQRFYLAHDLGLNETQVKVWFQNRRIKWRRQYLESATTSLRQAKIEQDADKEGCRKLDTST</sequence>
<proteinExistence type="predicted"/>
<dbReference type="GO" id="GO:0030182">
    <property type="term" value="P:neuron differentiation"/>
    <property type="evidence" value="ECO:0007669"/>
    <property type="project" value="TreeGrafter"/>
</dbReference>
<evidence type="ECO:0000313" key="9">
    <source>
        <dbReference type="Proteomes" id="UP001249851"/>
    </source>
</evidence>
<dbReference type="GO" id="GO:0000981">
    <property type="term" value="F:DNA-binding transcription factor activity, RNA polymerase II-specific"/>
    <property type="evidence" value="ECO:0007669"/>
    <property type="project" value="InterPro"/>
</dbReference>
<dbReference type="InterPro" id="IPR000047">
    <property type="entry name" value="HTH_motif"/>
</dbReference>
<dbReference type="Proteomes" id="UP001249851">
    <property type="component" value="Unassembled WGS sequence"/>
</dbReference>
<dbReference type="PANTHER" id="PTHR24339:SF67">
    <property type="entry name" value="GNOT1 HOMEODOMAIN PROTEIN-RELATED"/>
    <property type="match status" value="1"/>
</dbReference>
<dbReference type="InterPro" id="IPR017970">
    <property type="entry name" value="Homeobox_CS"/>
</dbReference>
<evidence type="ECO:0000256" key="2">
    <source>
        <dbReference type="ARBA" id="ARBA00023125"/>
    </source>
</evidence>
<dbReference type="PRINTS" id="PR00031">
    <property type="entry name" value="HTHREPRESSR"/>
</dbReference>
<keyword evidence="9" id="KW-1185">Reference proteome</keyword>
<accession>A0AAD9R3N4</accession>
<evidence type="ECO:0000256" key="3">
    <source>
        <dbReference type="ARBA" id="ARBA00023155"/>
    </source>
</evidence>
<dbReference type="PROSITE" id="PS00027">
    <property type="entry name" value="HOMEOBOX_1"/>
    <property type="match status" value="1"/>
</dbReference>
<feature type="domain" description="Homeobox" evidence="7">
    <location>
        <begin position="110"/>
        <end position="170"/>
    </location>
</feature>
<name>A0AAD9R3N4_ACRCE</name>
<feature type="DNA-binding region" description="Homeobox" evidence="5">
    <location>
        <begin position="112"/>
        <end position="171"/>
    </location>
</feature>
<dbReference type="SUPFAM" id="SSF46689">
    <property type="entry name" value="Homeodomain-like"/>
    <property type="match status" value="1"/>
</dbReference>
<keyword evidence="4 5" id="KW-0539">Nucleus</keyword>
<dbReference type="Gene3D" id="1.10.10.60">
    <property type="entry name" value="Homeodomain-like"/>
    <property type="match status" value="1"/>
</dbReference>
<comment type="subcellular location">
    <subcellularLocation>
        <location evidence="1 5 6">Nucleus</location>
    </subcellularLocation>
</comment>
<organism evidence="8 9">
    <name type="scientific">Acropora cervicornis</name>
    <name type="common">Staghorn coral</name>
    <dbReference type="NCBI Taxonomy" id="6130"/>
    <lineage>
        <taxon>Eukaryota</taxon>
        <taxon>Metazoa</taxon>
        <taxon>Cnidaria</taxon>
        <taxon>Anthozoa</taxon>
        <taxon>Hexacorallia</taxon>
        <taxon>Scleractinia</taxon>
        <taxon>Astrocoeniina</taxon>
        <taxon>Acroporidae</taxon>
        <taxon>Acropora</taxon>
    </lineage>
</organism>
<dbReference type="GO" id="GO:0005634">
    <property type="term" value="C:nucleus"/>
    <property type="evidence" value="ECO:0007669"/>
    <property type="project" value="UniProtKB-SubCell"/>
</dbReference>
<evidence type="ECO:0000256" key="6">
    <source>
        <dbReference type="RuleBase" id="RU000682"/>
    </source>
</evidence>
<dbReference type="PANTHER" id="PTHR24339">
    <property type="entry name" value="HOMEOBOX PROTEIN EMX-RELATED"/>
    <property type="match status" value="1"/>
</dbReference>
<evidence type="ECO:0000313" key="8">
    <source>
        <dbReference type="EMBL" id="KAK2572533.1"/>
    </source>
</evidence>
<keyword evidence="2 5" id="KW-0238">DNA-binding</keyword>
<comment type="caution">
    <text evidence="8">The sequence shown here is derived from an EMBL/GenBank/DDBJ whole genome shotgun (WGS) entry which is preliminary data.</text>
</comment>
<gene>
    <name evidence="8" type="ORF">P5673_002791</name>
</gene>
<dbReference type="CDD" id="cd00086">
    <property type="entry name" value="homeodomain"/>
    <property type="match status" value="1"/>
</dbReference>
<dbReference type="Pfam" id="PF00046">
    <property type="entry name" value="Homeodomain"/>
    <property type="match status" value="1"/>
</dbReference>